<dbReference type="SUPFAM" id="SSF57756">
    <property type="entry name" value="Retrovirus zinc finger-like domains"/>
    <property type="match status" value="1"/>
</dbReference>
<dbReference type="InterPro" id="IPR003036">
    <property type="entry name" value="Gag_P30"/>
</dbReference>
<keyword evidence="2" id="KW-1032">Host cell membrane</keyword>
<dbReference type="SUPFAM" id="SSF47836">
    <property type="entry name" value="Retroviral matrix proteins"/>
    <property type="match status" value="1"/>
</dbReference>
<dbReference type="Pfam" id="PF01140">
    <property type="entry name" value="Gag_MA"/>
    <property type="match status" value="1"/>
</dbReference>
<feature type="region of interest" description="Disordered" evidence="6">
    <location>
        <begin position="132"/>
        <end position="189"/>
    </location>
</feature>
<reference evidence="8" key="1">
    <citation type="submission" date="2024-01" db="EMBL/GenBank/DDBJ databases">
        <title>GRCr8: a new rat reference genome assembly contstructed from accurate long reads and long range scaffolding.</title>
        <authorList>
            <person name="Doris P.A."/>
            <person name="Kalbfleisch T."/>
            <person name="Li K."/>
            <person name="Howe K."/>
            <person name="Wood J."/>
        </authorList>
    </citation>
    <scope>NUCLEOTIDE SEQUENCE [LARGE SCALE GENOMIC DNA]</scope>
    <source>
        <strain evidence="8">Brown Norway</strain>
    </source>
</reference>
<dbReference type="Gene3D" id="1.10.150.180">
    <property type="entry name" value="Gamma-retroviral matrix domain"/>
    <property type="match status" value="1"/>
</dbReference>
<dbReference type="InterPro" id="IPR036875">
    <property type="entry name" value="Znf_CCHC_sf"/>
</dbReference>
<dbReference type="InterPro" id="IPR008919">
    <property type="entry name" value="Retrov_capsid_N"/>
</dbReference>
<dbReference type="Gene3D" id="1.10.375.10">
    <property type="entry name" value="Human Immunodeficiency Virus Type 1 Capsid Protein"/>
    <property type="match status" value="1"/>
</dbReference>
<dbReference type="InterPro" id="IPR000840">
    <property type="entry name" value="G_retro_matrix"/>
</dbReference>
<dbReference type="Pfam" id="PF01141">
    <property type="entry name" value="Gag_p12"/>
    <property type="match status" value="1"/>
</dbReference>
<dbReference type="SMART" id="SM00343">
    <property type="entry name" value="ZnF_C2HC"/>
    <property type="match status" value="1"/>
</dbReference>
<dbReference type="InterPro" id="IPR036946">
    <property type="entry name" value="G_retro_matrix_sf"/>
</dbReference>
<dbReference type="SUPFAM" id="SSF47943">
    <property type="entry name" value="Retrovirus capsid protein, N-terminal core domain"/>
    <property type="match status" value="1"/>
</dbReference>
<dbReference type="Pfam" id="PF00098">
    <property type="entry name" value="zf-CCHC"/>
    <property type="match status" value="1"/>
</dbReference>
<evidence type="ECO:0000256" key="5">
    <source>
        <dbReference type="PROSITE-ProRule" id="PRU00047"/>
    </source>
</evidence>
<feature type="region of interest" description="Disordered" evidence="6">
    <location>
        <begin position="431"/>
        <end position="453"/>
    </location>
</feature>
<dbReference type="InterPro" id="IPR050462">
    <property type="entry name" value="Retroviral_Gag-Pol_poly"/>
</dbReference>
<keyword evidence="5" id="KW-0479">Metal-binding</keyword>
<dbReference type="Ensembl" id="ENSRNOT00000163790.1">
    <property type="protein sequence ID" value="ENSRNOP00000107705.1"/>
    <property type="gene ID" value="ENSRNOG00000073826.1"/>
</dbReference>
<feature type="region of interest" description="Disordered" evidence="6">
    <location>
        <begin position="498"/>
        <end position="521"/>
    </location>
</feature>
<evidence type="ECO:0000259" key="7">
    <source>
        <dbReference type="PROSITE" id="PS50158"/>
    </source>
</evidence>
<reference evidence="8" key="2">
    <citation type="submission" date="2025-08" db="UniProtKB">
        <authorList>
            <consortium name="Ensembl"/>
        </authorList>
    </citation>
    <scope>IDENTIFICATION</scope>
    <source>
        <strain evidence="8">Brown Norway</strain>
    </source>
</reference>
<keyword evidence="5" id="KW-0863">Zinc-finger</keyword>
<evidence type="ECO:0000256" key="3">
    <source>
        <dbReference type="ARBA" id="ARBA00022870"/>
    </source>
</evidence>
<dbReference type="InterPro" id="IPR010999">
    <property type="entry name" value="Retrovr_matrix"/>
</dbReference>
<evidence type="ECO:0000313" key="8">
    <source>
        <dbReference type="Ensembl" id="ENSRNOP00000107705.1"/>
    </source>
</evidence>
<name>A0ABK0LRL7_RAT</name>
<dbReference type="Proteomes" id="UP000002494">
    <property type="component" value="Chromosome 14"/>
</dbReference>
<organism evidence="8 9">
    <name type="scientific">Rattus norvegicus</name>
    <name type="common">Rat</name>
    <dbReference type="NCBI Taxonomy" id="10116"/>
    <lineage>
        <taxon>Eukaryota</taxon>
        <taxon>Metazoa</taxon>
        <taxon>Chordata</taxon>
        <taxon>Craniata</taxon>
        <taxon>Vertebrata</taxon>
        <taxon>Euteleostomi</taxon>
        <taxon>Mammalia</taxon>
        <taxon>Eutheria</taxon>
        <taxon>Euarchontoglires</taxon>
        <taxon>Glires</taxon>
        <taxon>Rodentia</taxon>
        <taxon>Myomorpha</taxon>
        <taxon>Muroidea</taxon>
        <taxon>Muridae</taxon>
        <taxon>Murinae</taxon>
        <taxon>Rattus</taxon>
    </lineage>
</organism>
<evidence type="ECO:0000256" key="2">
    <source>
        <dbReference type="ARBA" id="ARBA00022511"/>
    </source>
</evidence>
<dbReference type="Gene3D" id="4.10.60.10">
    <property type="entry name" value="Zinc finger, CCHC-type"/>
    <property type="match status" value="1"/>
</dbReference>
<protein>
    <recommendedName>
        <fullName evidence="7">CCHC-type domain-containing protein</fullName>
    </recommendedName>
</protein>
<gene>
    <name evidence="8" type="primary">Zfp449</name>
</gene>
<evidence type="ECO:0000256" key="6">
    <source>
        <dbReference type="SAM" id="MobiDB-lite"/>
    </source>
</evidence>
<sequence>MGQSLTTPLSLTLDHWKDVRDRARNQSVEIKKGKWQTLCTSEWPTYDVGWPVNGTFNKTTILQVKDLIFRQKPYGHPDQVAYIVTWESLAFSPPPWAEPFVDPNWLPVSPKPFSPSPPDPLVASSSLYPALTKEESPKVPPPKPVLPEDPNSPLIDLLLEEPPPYPVPTAPPREEEVEPPARPRLEAAPSPVAGRLRGRREVTPDSTSQAFPLRQGAGGQMQYWPFPAADIYNWKQHNPPFSKDPVALTNLIESVLLIHQPTWDDIQQLLQALLTSEEKQRVLLEARKHVLGDNGRPTLLLEEIDDAFPLTRPDWDFTTAEGRRHLRLYRQLLLAGLRGAARRPTNLAQVKQVVQEAAETPSAFLERLKEAYRMYTPYDPDDPGQMTNVSMSFIWQAAPDIRAKLQRLENLQGYTLQDLLKEAERIYNKRETQEEKEDRVRREKDERDRKRSRELSRILAAVVQGQEKRGERVGVRKGPKLDKDQCAYCKERGHWARDCPKKPSGLRRPRPQTSLLALDKD</sequence>
<accession>A0ABK0LRL7</accession>
<keyword evidence="3" id="KW-1043">Host membrane</keyword>
<dbReference type="Pfam" id="PF02093">
    <property type="entry name" value="Gag_p30"/>
    <property type="match status" value="1"/>
</dbReference>
<keyword evidence="5" id="KW-0862">Zinc</keyword>
<proteinExistence type="predicted"/>
<dbReference type="PROSITE" id="PS50158">
    <property type="entry name" value="ZF_CCHC"/>
    <property type="match status" value="1"/>
</dbReference>
<dbReference type="InterPro" id="IPR001878">
    <property type="entry name" value="Znf_CCHC"/>
</dbReference>
<evidence type="ECO:0000256" key="1">
    <source>
        <dbReference type="ARBA" id="ARBA00004165"/>
    </source>
</evidence>
<dbReference type="PANTHER" id="PTHR33166">
    <property type="entry name" value="GAG_P30 DOMAIN-CONTAINING PROTEIN"/>
    <property type="match status" value="1"/>
</dbReference>
<reference evidence="8" key="3">
    <citation type="submission" date="2025-09" db="UniProtKB">
        <authorList>
            <consortium name="Ensembl"/>
        </authorList>
    </citation>
    <scope>IDENTIFICATION</scope>
    <source>
        <strain evidence="8">Brown Norway</strain>
    </source>
</reference>
<evidence type="ECO:0000313" key="9">
    <source>
        <dbReference type="Proteomes" id="UP000002494"/>
    </source>
</evidence>
<feature type="domain" description="CCHC-type" evidence="7">
    <location>
        <begin position="486"/>
        <end position="501"/>
    </location>
</feature>
<dbReference type="InterPro" id="IPR002079">
    <property type="entry name" value="Gag_p12"/>
</dbReference>
<keyword evidence="4" id="KW-0472">Membrane</keyword>
<feature type="compositionally biased region" description="Pro residues" evidence="6">
    <location>
        <begin position="138"/>
        <end position="147"/>
    </location>
</feature>
<keyword evidence="9" id="KW-1185">Reference proteome</keyword>
<evidence type="ECO:0000256" key="4">
    <source>
        <dbReference type="ARBA" id="ARBA00023136"/>
    </source>
</evidence>
<feature type="compositionally biased region" description="Pro residues" evidence="6">
    <location>
        <begin position="161"/>
        <end position="171"/>
    </location>
</feature>
<comment type="subcellular location">
    <subcellularLocation>
        <location evidence="1">Host cell membrane</location>
    </subcellularLocation>
</comment>
<dbReference type="GeneTree" id="ENSGT01150000287075"/>